<protein>
    <submittedName>
        <fullName evidence="3">Uncharacterized protein</fullName>
    </submittedName>
</protein>
<dbReference type="Proteomes" id="UP000729402">
    <property type="component" value="Unassembled WGS sequence"/>
</dbReference>
<dbReference type="AlphaFoldDB" id="A0A8J5WPJ7"/>
<evidence type="ECO:0000256" key="2">
    <source>
        <dbReference type="SAM" id="Phobius"/>
    </source>
</evidence>
<feature type="compositionally biased region" description="Basic and acidic residues" evidence="1">
    <location>
        <begin position="45"/>
        <end position="54"/>
    </location>
</feature>
<dbReference type="EMBL" id="JAAALK010000080">
    <property type="protein sequence ID" value="KAG8094478.1"/>
    <property type="molecule type" value="Genomic_DNA"/>
</dbReference>
<name>A0A8J5WPJ7_ZIZPA</name>
<keyword evidence="4" id="KW-1185">Reference proteome</keyword>
<reference evidence="3" key="2">
    <citation type="submission" date="2021-02" db="EMBL/GenBank/DDBJ databases">
        <authorList>
            <person name="Kimball J.A."/>
            <person name="Haas M.W."/>
            <person name="Macchietto M."/>
            <person name="Kono T."/>
            <person name="Duquette J."/>
            <person name="Shao M."/>
        </authorList>
    </citation>
    <scope>NUCLEOTIDE SEQUENCE</scope>
    <source>
        <tissue evidence="3">Fresh leaf tissue</tissue>
    </source>
</reference>
<reference evidence="3" key="1">
    <citation type="journal article" date="2021" name="bioRxiv">
        <title>Whole Genome Assembly and Annotation of Northern Wild Rice, Zizania palustris L., Supports a Whole Genome Duplication in the Zizania Genus.</title>
        <authorList>
            <person name="Haas M."/>
            <person name="Kono T."/>
            <person name="Macchietto M."/>
            <person name="Millas R."/>
            <person name="McGilp L."/>
            <person name="Shao M."/>
            <person name="Duquette J."/>
            <person name="Hirsch C.N."/>
            <person name="Kimball J."/>
        </authorList>
    </citation>
    <scope>NUCLEOTIDE SEQUENCE</scope>
    <source>
        <tissue evidence="3">Fresh leaf tissue</tissue>
    </source>
</reference>
<keyword evidence="2" id="KW-1133">Transmembrane helix</keyword>
<comment type="caution">
    <text evidence="3">The sequence shown here is derived from an EMBL/GenBank/DDBJ whole genome shotgun (WGS) entry which is preliminary data.</text>
</comment>
<organism evidence="3 4">
    <name type="scientific">Zizania palustris</name>
    <name type="common">Northern wild rice</name>
    <dbReference type="NCBI Taxonomy" id="103762"/>
    <lineage>
        <taxon>Eukaryota</taxon>
        <taxon>Viridiplantae</taxon>
        <taxon>Streptophyta</taxon>
        <taxon>Embryophyta</taxon>
        <taxon>Tracheophyta</taxon>
        <taxon>Spermatophyta</taxon>
        <taxon>Magnoliopsida</taxon>
        <taxon>Liliopsida</taxon>
        <taxon>Poales</taxon>
        <taxon>Poaceae</taxon>
        <taxon>BOP clade</taxon>
        <taxon>Oryzoideae</taxon>
        <taxon>Oryzeae</taxon>
        <taxon>Zizaniinae</taxon>
        <taxon>Zizania</taxon>
    </lineage>
</organism>
<accession>A0A8J5WPJ7</accession>
<sequence length="93" mass="10551">MIRVVVDLVDVAAVLFALSAFPLLHRSTASRRRPPPTTHHYQPPCERRHGRDPRIPFPISSRSRPIRLTGVPRRAPAHRKVDACICNPHLEPI</sequence>
<proteinExistence type="predicted"/>
<evidence type="ECO:0000313" key="4">
    <source>
        <dbReference type="Proteomes" id="UP000729402"/>
    </source>
</evidence>
<keyword evidence="2" id="KW-0472">Membrane</keyword>
<feature type="region of interest" description="Disordered" evidence="1">
    <location>
        <begin position="27"/>
        <end position="77"/>
    </location>
</feature>
<feature type="transmembrane region" description="Helical" evidence="2">
    <location>
        <begin position="6"/>
        <end position="24"/>
    </location>
</feature>
<keyword evidence="2" id="KW-0812">Transmembrane</keyword>
<gene>
    <name evidence="3" type="ORF">GUJ93_ZPchr0012g19498</name>
</gene>
<evidence type="ECO:0000313" key="3">
    <source>
        <dbReference type="EMBL" id="KAG8094478.1"/>
    </source>
</evidence>
<evidence type="ECO:0000256" key="1">
    <source>
        <dbReference type="SAM" id="MobiDB-lite"/>
    </source>
</evidence>